<organism evidence="2 3">
    <name type="scientific">Trifolium medium</name>
    <dbReference type="NCBI Taxonomy" id="97028"/>
    <lineage>
        <taxon>Eukaryota</taxon>
        <taxon>Viridiplantae</taxon>
        <taxon>Streptophyta</taxon>
        <taxon>Embryophyta</taxon>
        <taxon>Tracheophyta</taxon>
        <taxon>Spermatophyta</taxon>
        <taxon>Magnoliopsida</taxon>
        <taxon>eudicotyledons</taxon>
        <taxon>Gunneridae</taxon>
        <taxon>Pentapetalae</taxon>
        <taxon>rosids</taxon>
        <taxon>fabids</taxon>
        <taxon>Fabales</taxon>
        <taxon>Fabaceae</taxon>
        <taxon>Papilionoideae</taxon>
        <taxon>50 kb inversion clade</taxon>
        <taxon>NPAAA clade</taxon>
        <taxon>Hologalegina</taxon>
        <taxon>IRL clade</taxon>
        <taxon>Trifolieae</taxon>
        <taxon>Trifolium</taxon>
    </lineage>
</organism>
<evidence type="ECO:0000313" key="3">
    <source>
        <dbReference type="Proteomes" id="UP000265520"/>
    </source>
</evidence>
<keyword evidence="1" id="KW-0472">Membrane</keyword>
<feature type="non-terminal residue" evidence="2">
    <location>
        <position position="1"/>
    </location>
</feature>
<name>A0A392U7N2_9FABA</name>
<keyword evidence="1" id="KW-0812">Transmembrane</keyword>
<accession>A0A392U7N2</accession>
<dbReference type="AlphaFoldDB" id="A0A392U7N2"/>
<evidence type="ECO:0000256" key="1">
    <source>
        <dbReference type="SAM" id="Phobius"/>
    </source>
</evidence>
<sequence>YFFRCGGFVIVLVPAVALLQGTHLVVVISFSGGAVFCVLGGGAV</sequence>
<protein>
    <submittedName>
        <fullName evidence="2">Uncharacterized protein</fullName>
    </submittedName>
</protein>
<comment type="caution">
    <text evidence="2">The sequence shown here is derived from an EMBL/GenBank/DDBJ whole genome shotgun (WGS) entry which is preliminary data.</text>
</comment>
<reference evidence="2 3" key="1">
    <citation type="journal article" date="2018" name="Front. Plant Sci.">
        <title>Red Clover (Trifolium pratense) and Zigzag Clover (T. medium) - A Picture of Genomic Similarities and Differences.</title>
        <authorList>
            <person name="Dluhosova J."/>
            <person name="Istvanek J."/>
            <person name="Nedelnik J."/>
            <person name="Repkova J."/>
        </authorList>
    </citation>
    <scope>NUCLEOTIDE SEQUENCE [LARGE SCALE GENOMIC DNA]</scope>
    <source>
        <strain evidence="3">cv. 10/8</strain>
        <tissue evidence="2">Leaf</tissue>
    </source>
</reference>
<dbReference type="Proteomes" id="UP000265520">
    <property type="component" value="Unassembled WGS sequence"/>
</dbReference>
<feature type="transmembrane region" description="Helical" evidence="1">
    <location>
        <begin position="6"/>
        <end position="39"/>
    </location>
</feature>
<keyword evidence="3" id="KW-1185">Reference proteome</keyword>
<proteinExistence type="predicted"/>
<dbReference type="EMBL" id="LXQA010757909">
    <property type="protein sequence ID" value="MCI69519.1"/>
    <property type="molecule type" value="Genomic_DNA"/>
</dbReference>
<evidence type="ECO:0000313" key="2">
    <source>
        <dbReference type="EMBL" id="MCI69519.1"/>
    </source>
</evidence>
<keyword evidence="1" id="KW-1133">Transmembrane helix</keyword>